<dbReference type="GO" id="GO:0007004">
    <property type="term" value="P:telomere maintenance via telomerase"/>
    <property type="evidence" value="ECO:0007669"/>
    <property type="project" value="TreeGrafter"/>
</dbReference>
<comment type="subcellular location">
    <subcellularLocation>
        <location evidence="1">Nucleus</location>
    </subcellularLocation>
    <subcellularLocation>
        <location evidence="1">Chromosome</location>
        <location evidence="1">Telomere</location>
    </subcellularLocation>
</comment>
<evidence type="ECO:0000313" key="3">
    <source>
        <dbReference type="EMBL" id="WOK95819.1"/>
    </source>
</evidence>
<keyword evidence="1" id="KW-0479">Metal-binding</keyword>
<gene>
    <name evidence="3" type="ORF">Cni_G04526</name>
</gene>
<dbReference type="Gene3D" id="3.80.10.10">
    <property type="entry name" value="Ribonuclease Inhibitor"/>
    <property type="match status" value="1"/>
</dbReference>
<dbReference type="InterPro" id="IPR032675">
    <property type="entry name" value="LRR_dom_sf"/>
</dbReference>
<accession>A0AAQ3JVJ7</accession>
<dbReference type="GO" id="GO:0000781">
    <property type="term" value="C:chromosome, telomeric region"/>
    <property type="evidence" value="ECO:0007669"/>
    <property type="project" value="UniProtKB-SubCell"/>
</dbReference>
<comment type="similarity">
    <text evidence="1">Belongs to the reverse transcriptase family. Telomerase subfamily.</text>
</comment>
<dbReference type="GO" id="GO:0000333">
    <property type="term" value="C:telomerase catalytic core complex"/>
    <property type="evidence" value="ECO:0007669"/>
    <property type="project" value="TreeGrafter"/>
</dbReference>
<keyword evidence="1" id="KW-0695">RNA-directed DNA polymerase</keyword>
<name>A0AAQ3JVJ7_9LILI</name>
<dbReference type="EC" id="2.7.7.49" evidence="1"/>
<comment type="function">
    <text evidence="1">Telomerase is a ribonucleoprotein enzyme essential for the replication of chromosome termini in most eukaryotes. It elongates telomeres. It is a reverse transcriptase that adds simple sequence repeats to chromosome ends by copying a template sequence within the RNA component of the enzyme.</text>
</comment>
<keyword evidence="1" id="KW-0808">Transferase</keyword>
<keyword evidence="1" id="KW-0779">Telomere</keyword>
<dbReference type="PANTHER" id="PTHR12066">
    <property type="entry name" value="TELOMERASE REVERSE TRANSCRIPTASE"/>
    <property type="match status" value="1"/>
</dbReference>
<evidence type="ECO:0000313" key="4">
    <source>
        <dbReference type="Proteomes" id="UP001327560"/>
    </source>
</evidence>
<dbReference type="InterPro" id="IPR003545">
    <property type="entry name" value="Telomerase_RT"/>
</dbReference>
<dbReference type="GO" id="GO:0042162">
    <property type="term" value="F:telomeric DNA binding"/>
    <property type="evidence" value="ECO:0007669"/>
    <property type="project" value="TreeGrafter"/>
</dbReference>
<reference evidence="3 4" key="1">
    <citation type="submission" date="2023-10" db="EMBL/GenBank/DDBJ databases">
        <title>Chromosome-scale genome assembly provides insights into flower coloration mechanisms of Canna indica.</title>
        <authorList>
            <person name="Li C."/>
        </authorList>
    </citation>
    <scope>NUCLEOTIDE SEQUENCE [LARGE SCALE GENOMIC DNA]</scope>
    <source>
        <tissue evidence="3">Flower</tissue>
    </source>
</reference>
<keyword evidence="1" id="KW-0539">Nucleus</keyword>
<dbReference type="Pfam" id="PF12894">
    <property type="entry name" value="ANAPC4_WD40"/>
    <property type="match status" value="1"/>
</dbReference>
<dbReference type="EMBL" id="CP136891">
    <property type="protein sequence ID" value="WOK95819.1"/>
    <property type="molecule type" value="Genomic_DNA"/>
</dbReference>
<dbReference type="GO" id="GO:0046872">
    <property type="term" value="F:metal ion binding"/>
    <property type="evidence" value="ECO:0007669"/>
    <property type="project" value="UniProtKB-KW"/>
</dbReference>
<dbReference type="Proteomes" id="UP001327560">
    <property type="component" value="Chromosome 2"/>
</dbReference>
<dbReference type="SUPFAM" id="SSF52058">
    <property type="entry name" value="L domain-like"/>
    <property type="match status" value="1"/>
</dbReference>
<proteinExistence type="inferred from homology"/>
<organism evidence="3 4">
    <name type="scientific">Canna indica</name>
    <name type="common">Indian-shot</name>
    <dbReference type="NCBI Taxonomy" id="4628"/>
    <lineage>
        <taxon>Eukaryota</taxon>
        <taxon>Viridiplantae</taxon>
        <taxon>Streptophyta</taxon>
        <taxon>Embryophyta</taxon>
        <taxon>Tracheophyta</taxon>
        <taxon>Spermatophyta</taxon>
        <taxon>Magnoliopsida</taxon>
        <taxon>Liliopsida</taxon>
        <taxon>Zingiberales</taxon>
        <taxon>Cannaceae</taxon>
        <taxon>Canna</taxon>
    </lineage>
</organism>
<evidence type="ECO:0000256" key="1">
    <source>
        <dbReference type="RuleBase" id="RU365061"/>
    </source>
</evidence>
<dbReference type="AlphaFoldDB" id="A0AAQ3JVJ7"/>
<keyword evidence="1" id="KW-0460">Magnesium</keyword>
<comment type="catalytic activity">
    <reaction evidence="1">
        <text>DNA(n) + a 2'-deoxyribonucleoside 5'-triphosphate = DNA(n+1) + diphosphate</text>
        <dbReference type="Rhea" id="RHEA:22508"/>
        <dbReference type="Rhea" id="RHEA-COMP:17339"/>
        <dbReference type="Rhea" id="RHEA-COMP:17340"/>
        <dbReference type="ChEBI" id="CHEBI:33019"/>
        <dbReference type="ChEBI" id="CHEBI:61560"/>
        <dbReference type="ChEBI" id="CHEBI:173112"/>
        <dbReference type="EC" id="2.7.7.49"/>
    </reaction>
</comment>
<dbReference type="InterPro" id="IPR024977">
    <property type="entry name" value="Apc4-like_WD40_dom"/>
</dbReference>
<keyword evidence="1" id="KW-0548">Nucleotidyltransferase</keyword>
<dbReference type="PANTHER" id="PTHR12066:SF0">
    <property type="entry name" value="TELOMERASE REVERSE TRANSCRIPTASE"/>
    <property type="match status" value="1"/>
</dbReference>
<evidence type="ECO:0000259" key="2">
    <source>
        <dbReference type="Pfam" id="PF12894"/>
    </source>
</evidence>
<keyword evidence="1" id="KW-0158">Chromosome</keyword>
<protein>
    <recommendedName>
        <fullName evidence="1">Telomerase reverse transcriptase</fullName>
        <ecNumber evidence="1">2.7.7.49</ecNumber>
    </recommendedName>
    <alternativeName>
        <fullName evidence="1">Telomerase catalytic subunit</fullName>
    </alternativeName>
</protein>
<feature type="domain" description="Anaphase-promoting complex subunit 4-like WD40" evidence="2">
    <location>
        <begin position="39"/>
        <end position="72"/>
    </location>
</feature>
<keyword evidence="4" id="KW-1185">Reference proteome</keyword>
<sequence>MAEPEEEVEMESDAADAGGPIPFQLQLDKPLPFQIRIAEWNPEKDLLAMVTEDSKVVLHRFNWQRLWMITPDTILRRVKVEKPELLGSSVFGYNDVYQKIHQFLSKVKIRQSGKPNIYIVVADVLKAFDSIDQDKLIGILDDILENDMYGISRHAMISCKKGYFGTTYDHCLPFGCNNSNFASIFGPSFQSLPTNSILIDQVLADNLIEQLPTTIGVLRSVKVLILDGNRITNLPDEWNSLICLPKTIGDLSNLPENLLKDCKALQNVSPHDNPISMDQFQQMEGFEEFEERRKKKYDKQIDSNVMMSSKGLDEGIDL</sequence>
<dbReference type="GO" id="GO:0070034">
    <property type="term" value="F:telomerase RNA binding"/>
    <property type="evidence" value="ECO:0007669"/>
    <property type="project" value="TreeGrafter"/>
</dbReference>
<dbReference type="GO" id="GO:0003720">
    <property type="term" value="F:telomerase activity"/>
    <property type="evidence" value="ECO:0007669"/>
    <property type="project" value="InterPro"/>
</dbReference>